<dbReference type="SUPFAM" id="SSF53335">
    <property type="entry name" value="S-adenosyl-L-methionine-dependent methyltransferases"/>
    <property type="match status" value="1"/>
</dbReference>
<dbReference type="AlphaFoldDB" id="A0A9P5TAG9"/>
<evidence type="ECO:0000256" key="8">
    <source>
        <dbReference type="ARBA" id="ARBA00023242"/>
    </source>
</evidence>
<evidence type="ECO:0000256" key="4">
    <source>
        <dbReference type="ARBA" id="ARBA00022679"/>
    </source>
</evidence>
<dbReference type="EMBL" id="WHVB01000006">
    <property type="protein sequence ID" value="KAF8481884.1"/>
    <property type="molecule type" value="Genomic_DNA"/>
</dbReference>
<dbReference type="Gene3D" id="3.40.50.150">
    <property type="entry name" value="Vaccinia Virus protein VP39"/>
    <property type="match status" value="1"/>
</dbReference>
<comment type="function">
    <text evidence="10">Specifically methylates the N1 position of guanosine-37 in various cytoplasmic and mitochondrial tRNAs. Methylation is not dependent on the nature of the nucleoside 5' of the target nucleoside. This is the first step in the biosynthesis of wybutosine (yW), a modified base adjacent to the anticodon of tRNAs and required for accurate decoding.</text>
</comment>
<keyword evidence="3 10" id="KW-0489">Methyltransferase</keyword>
<sequence length="497" mass="55837">MPLIIGFRSFKIHALNTAPRLLRHYSGPLFSDARCSIMHRKVSIDTSPPAARWMKDTLVRSAFHRTVPVIAARLPAAKTGPVLKSEAMRGAIINLPKIRSVVADVEYPDGDDKLVLLRVQHEADLSADARSYLITQNASLTTYNIELGYDYWTADEILHAILPEELLDGSPTGFSSTGHLAHMNLNDEYLPYKHIIGQVILDKNKRLRTVVNKLDSIDSQFRFFKMELLAGEPNYIVEHSESDCRFTFDFSRVYWNSRLQTEHARLADMFQPQELIADVFAGVGPFALPAAKKGCAVLANDLNPESYKYLTLNIKDNKVSDRVRASCEDGREFIRHAAIRVAADPLPGFTGPPLSQSQRRAQSRGQSRELMPPSQLPPRKRIAHFVMNLPDSAITFLDAFRGILAPSSSPSESDIDLGALYDVMPMVHCHCFTREMDREAAERDIRHRVEQELGCVLSSENEVSVHLVRSVAPNKEMYCISFRLPRATALGEVAHYE</sequence>
<keyword evidence="8 10" id="KW-0539">Nucleus</keyword>
<dbReference type="InterPro" id="IPR056744">
    <property type="entry name" value="TRM5/TYW2-like_N"/>
</dbReference>
<comment type="catalytic activity">
    <reaction evidence="9 10">
        <text>guanosine(37) in tRNA + S-adenosyl-L-methionine = N(1)-methylguanosine(37) in tRNA + S-adenosyl-L-homocysteine + H(+)</text>
        <dbReference type="Rhea" id="RHEA:36899"/>
        <dbReference type="Rhea" id="RHEA-COMP:10145"/>
        <dbReference type="Rhea" id="RHEA-COMP:10147"/>
        <dbReference type="ChEBI" id="CHEBI:15378"/>
        <dbReference type="ChEBI" id="CHEBI:57856"/>
        <dbReference type="ChEBI" id="CHEBI:59789"/>
        <dbReference type="ChEBI" id="CHEBI:73542"/>
        <dbReference type="ChEBI" id="CHEBI:74269"/>
        <dbReference type="EC" id="2.1.1.228"/>
    </reaction>
</comment>
<gene>
    <name evidence="10" type="primary">TRM5</name>
    <name evidence="13" type="ORF">DFH94DRAFT_733565</name>
</gene>
<dbReference type="PROSITE" id="PS51684">
    <property type="entry name" value="SAM_MT_TRM5_TYW2"/>
    <property type="match status" value="1"/>
</dbReference>
<accession>A0A9P5TAG9</accession>
<feature type="binding site" evidence="10">
    <location>
        <position position="388"/>
    </location>
    <ligand>
        <name>S-adenosyl-L-methionine</name>
        <dbReference type="ChEBI" id="CHEBI:59789"/>
    </ligand>
</feature>
<keyword evidence="2 10" id="KW-0963">Cytoplasm</keyword>
<keyword evidence="5 10" id="KW-0949">S-adenosyl-L-methionine</keyword>
<comment type="subunit">
    <text evidence="10">Monomer.</text>
</comment>
<evidence type="ECO:0000256" key="1">
    <source>
        <dbReference type="ARBA" id="ARBA00009775"/>
    </source>
</evidence>
<evidence type="ECO:0000256" key="11">
    <source>
        <dbReference type="SAM" id="MobiDB-lite"/>
    </source>
</evidence>
<dbReference type="PANTHER" id="PTHR23245:SF36">
    <property type="entry name" value="TRNA (GUANINE(37)-N1)-METHYLTRANSFERASE"/>
    <property type="match status" value="1"/>
</dbReference>
<dbReference type="FunFam" id="3.30.300.110:FF:000001">
    <property type="entry name" value="tRNA (guanine(37)-N1)-methyltransferase"/>
    <property type="match status" value="1"/>
</dbReference>
<evidence type="ECO:0000313" key="14">
    <source>
        <dbReference type="Proteomes" id="UP000759537"/>
    </source>
</evidence>
<feature type="binding site" evidence="10">
    <location>
        <begin position="329"/>
        <end position="330"/>
    </location>
    <ligand>
        <name>S-adenosyl-L-methionine</name>
        <dbReference type="ChEBI" id="CHEBI:59789"/>
    </ligand>
</feature>
<comment type="similarity">
    <text evidence="1">Belongs to the class I-like SAM-binding methyltransferase superfamily. TRM5/TYW2 family.</text>
</comment>
<evidence type="ECO:0000256" key="7">
    <source>
        <dbReference type="ARBA" id="ARBA00023128"/>
    </source>
</evidence>
<feature type="binding site" evidence="10">
    <location>
        <begin position="301"/>
        <end position="302"/>
    </location>
    <ligand>
        <name>S-adenosyl-L-methionine</name>
        <dbReference type="ChEBI" id="CHEBI:59789"/>
    </ligand>
</feature>
<evidence type="ECO:0000313" key="13">
    <source>
        <dbReference type="EMBL" id="KAF8481884.1"/>
    </source>
</evidence>
<feature type="domain" description="SAM-dependent methyltransferase TRM5/TYW2-type" evidence="12">
    <location>
        <begin position="174"/>
        <end position="486"/>
    </location>
</feature>
<reference evidence="13" key="1">
    <citation type="submission" date="2019-10" db="EMBL/GenBank/DDBJ databases">
        <authorList>
            <consortium name="DOE Joint Genome Institute"/>
            <person name="Kuo A."/>
            <person name="Miyauchi S."/>
            <person name="Kiss E."/>
            <person name="Drula E."/>
            <person name="Kohler A."/>
            <person name="Sanchez-Garcia M."/>
            <person name="Andreopoulos B."/>
            <person name="Barry K.W."/>
            <person name="Bonito G."/>
            <person name="Buee M."/>
            <person name="Carver A."/>
            <person name="Chen C."/>
            <person name="Cichocki N."/>
            <person name="Clum A."/>
            <person name="Culley D."/>
            <person name="Crous P.W."/>
            <person name="Fauchery L."/>
            <person name="Girlanda M."/>
            <person name="Hayes R."/>
            <person name="Keri Z."/>
            <person name="LaButti K."/>
            <person name="Lipzen A."/>
            <person name="Lombard V."/>
            <person name="Magnuson J."/>
            <person name="Maillard F."/>
            <person name="Morin E."/>
            <person name="Murat C."/>
            <person name="Nolan M."/>
            <person name="Ohm R."/>
            <person name="Pangilinan J."/>
            <person name="Pereira M."/>
            <person name="Perotto S."/>
            <person name="Peter M."/>
            <person name="Riley R."/>
            <person name="Sitrit Y."/>
            <person name="Stielow B."/>
            <person name="Szollosi G."/>
            <person name="Zifcakova L."/>
            <person name="Stursova M."/>
            <person name="Spatafora J.W."/>
            <person name="Tedersoo L."/>
            <person name="Vaario L.-M."/>
            <person name="Yamada A."/>
            <person name="Yan M."/>
            <person name="Wang P."/>
            <person name="Xu J."/>
            <person name="Bruns T."/>
            <person name="Baldrian P."/>
            <person name="Vilgalys R."/>
            <person name="Henrissat B."/>
            <person name="Grigoriev I.V."/>
            <person name="Hibbett D."/>
            <person name="Nagy L.G."/>
            <person name="Martin F.M."/>
        </authorList>
    </citation>
    <scope>NUCLEOTIDE SEQUENCE</scope>
    <source>
        <strain evidence="13">Prilba</strain>
    </source>
</reference>
<keyword evidence="6 10" id="KW-0819">tRNA processing</keyword>
<dbReference type="Pfam" id="PF25133">
    <property type="entry name" value="TYW2_N_2"/>
    <property type="match status" value="1"/>
</dbReference>
<dbReference type="GO" id="GO:0005759">
    <property type="term" value="C:mitochondrial matrix"/>
    <property type="evidence" value="ECO:0007669"/>
    <property type="project" value="UniProtKB-SubCell"/>
</dbReference>
<feature type="binding site" evidence="10">
    <location>
        <position position="263"/>
    </location>
    <ligand>
        <name>S-adenosyl-L-methionine</name>
        <dbReference type="ChEBI" id="CHEBI:59789"/>
    </ligand>
</feature>
<dbReference type="InterPro" id="IPR029063">
    <property type="entry name" value="SAM-dependent_MTases_sf"/>
</dbReference>
<keyword evidence="14" id="KW-1185">Reference proteome</keyword>
<feature type="compositionally biased region" description="Low complexity" evidence="11">
    <location>
        <begin position="355"/>
        <end position="365"/>
    </location>
</feature>
<dbReference type="Gene3D" id="3.30.300.110">
    <property type="entry name" value="Met-10+ protein-like domains"/>
    <property type="match status" value="1"/>
</dbReference>
<dbReference type="Proteomes" id="UP000759537">
    <property type="component" value="Unassembled WGS sequence"/>
</dbReference>
<dbReference type="HAMAP" id="MF_03152">
    <property type="entry name" value="TRM5"/>
    <property type="match status" value="1"/>
</dbReference>
<dbReference type="GO" id="GO:0005634">
    <property type="term" value="C:nucleus"/>
    <property type="evidence" value="ECO:0007669"/>
    <property type="project" value="UniProtKB-SubCell"/>
</dbReference>
<protein>
    <recommendedName>
        <fullName evidence="10">tRNA (guanine(37)-N1)-methyltransferase</fullName>
        <ecNumber evidence="10">2.1.1.228</ecNumber>
    </recommendedName>
    <alternativeName>
        <fullName evidence="10">M1G-methyltransferase</fullName>
    </alternativeName>
    <alternativeName>
        <fullName evidence="10">tRNA [GM37] methyltransferase</fullName>
    </alternativeName>
    <alternativeName>
        <fullName evidence="10">tRNA methyltransferase 5</fullName>
    </alternativeName>
</protein>
<evidence type="ECO:0000256" key="2">
    <source>
        <dbReference type="ARBA" id="ARBA00022490"/>
    </source>
</evidence>
<dbReference type="InterPro" id="IPR056743">
    <property type="entry name" value="TRM5-TYW2-like_MTfase"/>
</dbReference>
<evidence type="ECO:0000259" key="12">
    <source>
        <dbReference type="PROSITE" id="PS51684"/>
    </source>
</evidence>
<dbReference type="GO" id="GO:0070901">
    <property type="term" value="P:mitochondrial tRNA methylation"/>
    <property type="evidence" value="ECO:0007669"/>
    <property type="project" value="TreeGrafter"/>
</dbReference>
<dbReference type="GO" id="GO:0052906">
    <property type="term" value="F:tRNA (guanine(37)-N1)-methyltransferase activity"/>
    <property type="evidence" value="ECO:0007669"/>
    <property type="project" value="UniProtKB-UniRule"/>
</dbReference>
<proteinExistence type="inferred from homology"/>
<evidence type="ECO:0000256" key="5">
    <source>
        <dbReference type="ARBA" id="ARBA00022691"/>
    </source>
</evidence>
<dbReference type="EC" id="2.1.1.228" evidence="10"/>
<dbReference type="Pfam" id="PF02475">
    <property type="entry name" value="TRM5-TYW2_MTfase"/>
    <property type="match status" value="1"/>
</dbReference>
<dbReference type="InterPro" id="IPR030382">
    <property type="entry name" value="MeTrfase_TRM5/TYW2"/>
</dbReference>
<comment type="subcellular location">
    <subcellularLocation>
        <location evidence="10">Mitochondrion matrix</location>
    </subcellularLocation>
    <subcellularLocation>
        <location evidence="10">Nucleus</location>
    </subcellularLocation>
    <subcellularLocation>
        <location evidence="10">Cytoplasm</location>
    </subcellularLocation>
    <text evidence="10">Predominantly in the mitochondria and in the nucleus.</text>
</comment>
<feature type="region of interest" description="Disordered" evidence="11">
    <location>
        <begin position="345"/>
        <end position="375"/>
    </location>
</feature>
<dbReference type="InterPro" id="IPR025792">
    <property type="entry name" value="tRNA_Gua_MeTrfase_euk"/>
</dbReference>
<dbReference type="PANTHER" id="PTHR23245">
    <property type="entry name" value="TRNA METHYLTRANSFERASE"/>
    <property type="match status" value="1"/>
</dbReference>
<name>A0A9P5TAG9_9AGAM</name>
<organism evidence="13 14">
    <name type="scientific">Russula ochroleuca</name>
    <dbReference type="NCBI Taxonomy" id="152965"/>
    <lineage>
        <taxon>Eukaryota</taxon>
        <taxon>Fungi</taxon>
        <taxon>Dikarya</taxon>
        <taxon>Basidiomycota</taxon>
        <taxon>Agaricomycotina</taxon>
        <taxon>Agaricomycetes</taxon>
        <taxon>Russulales</taxon>
        <taxon>Russulaceae</taxon>
        <taxon>Russula</taxon>
    </lineage>
</organism>
<reference evidence="13" key="2">
    <citation type="journal article" date="2020" name="Nat. Commun.">
        <title>Large-scale genome sequencing of mycorrhizal fungi provides insights into the early evolution of symbiotic traits.</title>
        <authorList>
            <person name="Miyauchi S."/>
            <person name="Kiss E."/>
            <person name="Kuo A."/>
            <person name="Drula E."/>
            <person name="Kohler A."/>
            <person name="Sanchez-Garcia M."/>
            <person name="Morin E."/>
            <person name="Andreopoulos B."/>
            <person name="Barry K.W."/>
            <person name="Bonito G."/>
            <person name="Buee M."/>
            <person name="Carver A."/>
            <person name="Chen C."/>
            <person name="Cichocki N."/>
            <person name="Clum A."/>
            <person name="Culley D."/>
            <person name="Crous P.W."/>
            <person name="Fauchery L."/>
            <person name="Girlanda M."/>
            <person name="Hayes R.D."/>
            <person name="Keri Z."/>
            <person name="LaButti K."/>
            <person name="Lipzen A."/>
            <person name="Lombard V."/>
            <person name="Magnuson J."/>
            <person name="Maillard F."/>
            <person name="Murat C."/>
            <person name="Nolan M."/>
            <person name="Ohm R.A."/>
            <person name="Pangilinan J."/>
            <person name="Pereira M.F."/>
            <person name="Perotto S."/>
            <person name="Peter M."/>
            <person name="Pfister S."/>
            <person name="Riley R."/>
            <person name="Sitrit Y."/>
            <person name="Stielow J.B."/>
            <person name="Szollosi G."/>
            <person name="Zifcakova L."/>
            <person name="Stursova M."/>
            <person name="Spatafora J.W."/>
            <person name="Tedersoo L."/>
            <person name="Vaario L.M."/>
            <person name="Yamada A."/>
            <person name="Yan M."/>
            <person name="Wang P."/>
            <person name="Xu J."/>
            <person name="Bruns T."/>
            <person name="Baldrian P."/>
            <person name="Vilgalys R."/>
            <person name="Dunand C."/>
            <person name="Henrissat B."/>
            <person name="Grigoriev I.V."/>
            <person name="Hibbett D."/>
            <person name="Nagy L.G."/>
            <person name="Martin F.M."/>
        </authorList>
    </citation>
    <scope>NUCLEOTIDE SEQUENCE</scope>
    <source>
        <strain evidence="13">Prilba</strain>
    </source>
</reference>
<dbReference type="GO" id="GO:0002939">
    <property type="term" value="P:tRNA N1-guanine methylation"/>
    <property type="evidence" value="ECO:0007669"/>
    <property type="project" value="TreeGrafter"/>
</dbReference>
<keyword evidence="4 10" id="KW-0808">Transferase</keyword>
<keyword evidence="7 10" id="KW-0496">Mitochondrion</keyword>
<comment type="similarity">
    <text evidence="10">Belongs to the TRM5 / TYW2 family.</text>
</comment>
<evidence type="ECO:0000256" key="6">
    <source>
        <dbReference type="ARBA" id="ARBA00022694"/>
    </source>
</evidence>
<evidence type="ECO:0000256" key="3">
    <source>
        <dbReference type="ARBA" id="ARBA00022603"/>
    </source>
</evidence>
<comment type="caution">
    <text evidence="13">The sequence shown here is derived from an EMBL/GenBank/DDBJ whole genome shotgun (WGS) entry which is preliminary data.</text>
</comment>
<evidence type="ECO:0000256" key="9">
    <source>
        <dbReference type="ARBA" id="ARBA00047783"/>
    </source>
</evidence>
<dbReference type="OrthoDB" id="408788at2759"/>
<dbReference type="CDD" id="cd02440">
    <property type="entry name" value="AdoMet_MTases"/>
    <property type="match status" value="1"/>
</dbReference>
<evidence type="ECO:0000256" key="10">
    <source>
        <dbReference type="HAMAP-Rule" id="MF_03152"/>
    </source>
</evidence>